<dbReference type="Pfam" id="PF01344">
    <property type="entry name" value="Kelch_1"/>
    <property type="match status" value="2"/>
</dbReference>
<dbReference type="InterPro" id="IPR003598">
    <property type="entry name" value="Ig_sub2"/>
</dbReference>
<keyword evidence="1" id="KW-0880">Kelch repeat</keyword>
<dbReference type="InterPro" id="IPR013783">
    <property type="entry name" value="Ig-like_fold"/>
</dbReference>
<dbReference type="Pfam" id="PF07686">
    <property type="entry name" value="V-set"/>
    <property type="match status" value="1"/>
</dbReference>
<name>A0AAV2K2H8_KNICA</name>
<evidence type="ECO:0000256" key="3">
    <source>
        <dbReference type="ARBA" id="ARBA00023157"/>
    </source>
</evidence>
<feature type="domain" description="Ig-like" evidence="6">
    <location>
        <begin position="264"/>
        <end position="359"/>
    </location>
</feature>
<evidence type="ECO:0000313" key="7">
    <source>
        <dbReference type="EMBL" id="CAL1582225.1"/>
    </source>
</evidence>
<dbReference type="InterPro" id="IPR013151">
    <property type="entry name" value="Immunoglobulin_dom"/>
</dbReference>
<dbReference type="EMBL" id="OZ035837">
    <property type="protein sequence ID" value="CAL1582225.1"/>
    <property type="molecule type" value="Genomic_DNA"/>
</dbReference>
<dbReference type="SMART" id="SM00612">
    <property type="entry name" value="Kelch"/>
    <property type="match status" value="5"/>
</dbReference>
<dbReference type="PROSITE" id="PS50835">
    <property type="entry name" value="IG_LIKE"/>
    <property type="match status" value="5"/>
</dbReference>
<dbReference type="PANTHER" id="PTHR12207:SF25">
    <property type="entry name" value="IMMUNOGLOBULIN SUPERFAMILY MEMBER 2"/>
    <property type="match status" value="1"/>
</dbReference>
<dbReference type="SMART" id="SM00408">
    <property type="entry name" value="IGc2"/>
    <property type="match status" value="4"/>
</dbReference>
<proteinExistence type="predicted"/>
<dbReference type="Proteomes" id="UP001497482">
    <property type="component" value="Chromosome 15"/>
</dbReference>
<gene>
    <name evidence="7" type="ORF">KC01_LOCUS12873</name>
</gene>
<evidence type="ECO:0000259" key="6">
    <source>
        <dbReference type="PROSITE" id="PS50835"/>
    </source>
</evidence>
<dbReference type="InterPro" id="IPR013106">
    <property type="entry name" value="Ig_V-set"/>
</dbReference>
<evidence type="ECO:0000256" key="2">
    <source>
        <dbReference type="ARBA" id="ARBA00022729"/>
    </source>
</evidence>
<protein>
    <recommendedName>
        <fullName evidence="6">Ig-like domain-containing protein</fullName>
    </recommendedName>
</protein>
<keyword evidence="8" id="KW-1185">Reference proteome</keyword>
<keyword evidence="3" id="KW-1015">Disulfide bond</keyword>
<evidence type="ECO:0000256" key="1">
    <source>
        <dbReference type="ARBA" id="ARBA00022441"/>
    </source>
</evidence>
<evidence type="ECO:0000256" key="5">
    <source>
        <dbReference type="SAM" id="SignalP"/>
    </source>
</evidence>
<evidence type="ECO:0000313" key="8">
    <source>
        <dbReference type="Proteomes" id="UP001497482"/>
    </source>
</evidence>
<dbReference type="InterPro" id="IPR051102">
    <property type="entry name" value="IgSF_V-set/TM_domain"/>
</dbReference>
<dbReference type="GO" id="GO:0016020">
    <property type="term" value="C:membrane"/>
    <property type="evidence" value="ECO:0007669"/>
    <property type="project" value="TreeGrafter"/>
</dbReference>
<feature type="domain" description="Ig-like" evidence="6">
    <location>
        <begin position="510"/>
        <end position="626"/>
    </location>
</feature>
<dbReference type="AlphaFoldDB" id="A0AAV2K2H8"/>
<feature type="domain" description="Ig-like" evidence="6">
    <location>
        <begin position="120"/>
        <end position="251"/>
    </location>
</feature>
<dbReference type="SUPFAM" id="SSF117281">
    <property type="entry name" value="Kelch motif"/>
    <property type="match status" value="1"/>
</dbReference>
<reference evidence="7 8" key="1">
    <citation type="submission" date="2024-04" db="EMBL/GenBank/DDBJ databases">
        <authorList>
            <person name="Waldvogel A.-M."/>
            <person name="Schoenle A."/>
        </authorList>
    </citation>
    <scope>NUCLEOTIDE SEQUENCE [LARGE SCALE GENOMIC DNA]</scope>
</reference>
<feature type="domain" description="Ig-like" evidence="6">
    <location>
        <begin position="380"/>
        <end position="507"/>
    </location>
</feature>
<dbReference type="Gene3D" id="2.120.10.80">
    <property type="entry name" value="Kelch-type beta propeller"/>
    <property type="match status" value="1"/>
</dbReference>
<dbReference type="InterPro" id="IPR036179">
    <property type="entry name" value="Ig-like_dom_sf"/>
</dbReference>
<organism evidence="7 8">
    <name type="scientific">Knipowitschia caucasica</name>
    <name type="common">Caucasian dwarf goby</name>
    <name type="synonym">Pomatoschistus caucasicus</name>
    <dbReference type="NCBI Taxonomy" id="637954"/>
    <lineage>
        <taxon>Eukaryota</taxon>
        <taxon>Metazoa</taxon>
        <taxon>Chordata</taxon>
        <taxon>Craniata</taxon>
        <taxon>Vertebrata</taxon>
        <taxon>Euteleostomi</taxon>
        <taxon>Actinopterygii</taxon>
        <taxon>Neopterygii</taxon>
        <taxon>Teleostei</taxon>
        <taxon>Neoteleostei</taxon>
        <taxon>Acanthomorphata</taxon>
        <taxon>Gobiaria</taxon>
        <taxon>Gobiiformes</taxon>
        <taxon>Gobioidei</taxon>
        <taxon>Gobiidae</taxon>
        <taxon>Gobiinae</taxon>
        <taxon>Knipowitschia</taxon>
    </lineage>
</organism>
<dbReference type="InterPro" id="IPR003599">
    <property type="entry name" value="Ig_sub"/>
</dbReference>
<sequence length="1021" mass="112610">MRCSPCGLMLQCLCLALLCDYVLLSGGDRVQTVAQAGPLYRVEGSKLSISCSVSGLPPLSDANNNFEFRVKKYTDPNSVVFEILRLQKSDEGEYECAVVNTKGTFYGTYSAMTTVKVIDNSLTVASSAPASLTQTEGDGLELSCEVSSSTIQHTHLSFGWFLRRNSENVSRPLISMDRDFVLIPGQDLEERYKAGLIRLDKIGEVTYRLSVSSLKLSDQGQVFCEAQEWIQDPDRTWYSIASTSATETSLTVKAKEVLSDTSSLEVGISVAQSSLQEGQQLSVSCSVDSSNLNFFSVAWLRGGVEVARINPLGVLTVGPDYSSRERDGELWAARVGRRDYNLILRHVRTSDQGEFVCRAWPDEWSSTGDFVQAAAKDSTPQTVTIAAAESSLSVDLANSVRVDEGHKLELSCRVSGVTGQLSVTWQHKSDSANAPFTSVVSLNRDGVMSKAEGREDVRATALRPAPDLFTLQLEEATQAASGHYQCEVSEWISNTKSSSQEATAHVTVRPLEAVARVFLIGRNHNAAEGQQVELICRVRSLNLPRTLAWSFRRGDSTTPDSILTLYSSGAISWFGDQQRYQLKIDNKNKPNETWYHLIVNSASKRDAGNYQCSVSVILEKTQRKLSASELAVNVESPVSDLTLTSRQRLSVSRTEGPSFILTIRNARSSDSGVYMCTVVQWRQDSSREWYQFPAVSKSTQLTVIEPASDLHLNTTTPALNVKEGDDVLLGCNLTSAMDSPSVFYRVIWLFSDHSGSISNMPMVELDHTGRLSYPVHKALRHRGKETQNDVWKYNGALDKWIKIESLSIARWRHKMAVHQGKVYAIGGFDGSQRLSSIEAYDPFHNRWTQVTPLAEGVSSFAAASFDRWIYVIGGGPNGKLATDKVQCWQPGTNSWETRAPIPVETKCTNAVTFRDCIYIVGGAMHAMFCYCPESDCWSLVTRLGERASCAITACNNKIFITGGRDNKNQVISTVMCWDVSKGLLTEECVLPIGVSHHGSVTLMKSYTHIHRITPVPAEIKG</sequence>
<feature type="signal peptide" evidence="5">
    <location>
        <begin position="1"/>
        <end position="24"/>
    </location>
</feature>
<dbReference type="SMART" id="SM00406">
    <property type="entry name" value="IGv"/>
    <property type="match status" value="4"/>
</dbReference>
<feature type="chain" id="PRO_5043752136" description="Ig-like domain-containing protein" evidence="5">
    <location>
        <begin position="25"/>
        <end position="1021"/>
    </location>
</feature>
<dbReference type="SMART" id="SM00409">
    <property type="entry name" value="IG"/>
    <property type="match status" value="6"/>
</dbReference>
<keyword evidence="2 5" id="KW-0732">Signal</keyword>
<accession>A0AAV2K2H8</accession>
<feature type="domain" description="Ig-like" evidence="6">
    <location>
        <begin position="43"/>
        <end position="113"/>
    </location>
</feature>
<dbReference type="FunFam" id="2.60.40.10:FF:000491">
    <property type="entry name" value="Immunoglobulin superfamily, member 3"/>
    <property type="match status" value="1"/>
</dbReference>
<dbReference type="Gene3D" id="2.60.40.10">
    <property type="entry name" value="Immunoglobulins"/>
    <property type="match status" value="6"/>
</dbReference>
<dbReference type="InterPro" id="IPR015915">
    <property type="entry name" value="Kelch-typ_b-propeller"/>
</dbReference>
<dbReference type="PANTHER" id="PTHR12207">
    <property type="entry name" value="V-SET AND TRANSMEMBRANE DOMAIN-CONTAINING PROTEIN"/>
    <property type="match status" value="1"/>
</dbReference>
<dbReference type="InterPro" id="IPR007110">
    <property type="entry name" value="Ig-like_dom"/>
</dbReference>
<dbReference type="InterPro" id="IPR006652">
    <property type="entry name" value="Kelch_1"/>
</dbReference>
<evidence type="ECO:0000256" key="4">
    <source>
        <dbReference type="ARBA" id="ARBA00023319"/>
    </source>
</evidence>
<keyword evidence="4" id="KW-0393">Immunoglobulin domain</keyword>
<dbReference type="SUPFAM" id="SSF48726">
    <property type="entry name" value="Immunoglobulin"/>
    <property type="match status" value="6"/>
</dbReference>
<dbReference type="Pfam" id="PF00047">
    <property type="entry name" value="ig"/>
    <property type="match status" value="1"/>
</dbReference>